<dbReference type="EMBL" id="FOVC01000003">
    <property type="protein sequence ID" value="SFN19694.1"/>
    <property type="molecule type" value="Genomic_DNA"/>
</dbReference>
<dbReference type="InterPro" id="IPR050263">
    <property type="entry name" value="Bact_Fimbrial_Adh_Pro"/>
</dbReference>
<proteinExistence type="inferred from homology"/>
<evidence type="ECO:0000259" key="5">
    <source>
        <dbReference type="Pfam" id="PF00419"/>
    </source>
</evidence>
<keyword evidence="3" id="KW-0732">Signal</keyword>
<dbReference type="InterPro" id="IPR000259">
    <property type="entry name" value="Adhesion_dom_fimbrial"/>
</dbReference>
<evidence type="ECO:0000256" key="2">
    <source>
        <dbReference type="ARBA" id="ARBA00006671"/>
    </source>
</evidence>
<evidence type="ECO:0000256" key="4">
    <source>
        <dbReference type="ARBA" id="ARBA00023263"/>
    </source>
</evidence>
<evidence type="ECO:0000313" key="6">
    <source>
        <dbReference type="EMBL" id="SFN19694.1"/>
    </source>
</evidence>
<name>A0A1I4X119_9GAMM</name>
<dbReference type="PROSITE" id="PS51257">
    <property type="entry name" value="PROKAR_LIPOPROTEIN"/>
    <property type="match status" value="1"/>
</dbReference>
<dbReference type="GO" id="GO:0009289">
    <property type="term" value="C:pilus"/>
    <property type="evidence" value="ECO:0007669"/>
    <property type="project" value="UniProtKB-SubCell"/>
</dbReference>
<feature type="domain" description="Fimbrial-type adhesion" evidence="5">
    <location>
        <begin position="34"/>
        <end position="139"/>
    </location>
</feature>
<dbReference type="GO" id="GO:0043709">
    <property type="term" value="P:cell adhesion involved in single-species biofilm formation"/>
    <property type="evidence" value="ECO:0007669"/>
    <property type="project" value="TreeGrafter"/>
</dbReference>
<keyword evidence="7" id="KW-1185">Reference proteome</keyword>
<dbReference type="PANTHER" id="PTHR33420">
    <property type="entry name" value="FIMBRIAL SUBUNIT ELFA-RELATED"/>
    <property type="match status" value="1"/>
</dbReference>
<organism evidence="6 7">
    <name type="scientific">Izhakiella capsodis</name>
    <dbReference type="NCBI Taxonomy" id="1367852"/>
    <lineage>
        <taxon>Bacteria</taxon>
        <taxon>Pseudomonadati</taxon>
        <taxon>Pseudomonadota</taxon>
        <taxon>Gammaproteobacteria</taxon>
        <taxon>Enterobacterales</taxon>
        <taxon>Erwiniaceae</taxon>
        <taxon>Izhakiella</taxon>
    </lineage>
</organism>
<gene>
    <name evidence="6" type="ORF">SAMN05216516_103230</name>
</gene>
<keyword evidence="4" id="KW-0281">Fimbrium</keyword>
<dbReference type="Pfam" id="PF00419">
    <property type="entry name" value="Fimbrial"/>
    <property type="match status" value="1"/>
</dbReference>
<evidence type="ECO:0000256" key="1">
    <source>
        <dbReference type="ARBA" id="ARBA00004561"/>
    </source>
</evidence>
<dbReference type="PANTHER" id="PTHR33420:SF12">
    <property type="entry name" value="FIMBRIN-LIKE PROTEIN FIMI-RELATED"/>
    <property type="match status" value="1"/>
</dbReference>
<dbReference type="InterPro" id="IPR036937">
    <property type="entry name" value="Adhesion_dom_fimbrial_sf"/>
</dbReference>
<comment type="subcellular location">
    <subcellularLocation>
        <location evidence="1">Fimbrium</location>
    </subcellularLocation>
</comment>
<dbReference type="Gene3D" id="2.60.40.1090">
    <property type="entry name" value="Fimbrial-type adhesion domain"/>
    <property type="match status" value="1"/>
</dbReference>
<dbReference type="Proteomes" id="UP000242222">
    <property type="component" value="Unassembled WGS sequence"/>
</dbReference>
<reference evidence="7" key="1">
    <citation type="submission" date="2016-10" db="EMBL/GenBank/DDBJ databases">
        <authorList>
            <person name="Varghese N."/>
            <person name="Submissions S."/>
        </authorList>
    </citation>
    <scope>NUCLEOTIDE SEQUENCE [LARGE SCALE GENOMIC DNA]</scope>
    <source>
        <strain evidence="7">N6PO6</strain>
    </source>
</reference>
<dbReference type="STRING" id="1367852.SAMN05216516_103230"/>
<sequence length="150" mass="16535">MSEVRLKLFQLFIAPLSIACNKWDHKLPVGQLHSQGELIAEACMVEAGDRQPVVRMELFSSNRFEDSGNEAEPMPFSLHLQGCNPNVSDRIGIVFYGVADGKKPDVLSIGEGERTASDIGIGLFDEQGKLIPINAELKTWKPLTKGTRIL</sequence>
<protein>
    <submittedName>
        <fullName evidence="6">Fimbrial protein</fullName>
    </submittedName>
</protein>
<evidence type="ECO:0000256" key="3">
    <source>
        <dbReference type="ARBA" id="ARBA00022729"/>
    </source>
</evidence>
<accession>A0A1I4X119</accession>
<dbReference type="SUPFAM" id="SSF49401">
    <property type="entry name" value="Bacterial adhesins"/>
    <property type="match status" value="1"/>
</dbReference>
<dbReference type="AlphaFoldDB" id="A0A1I4X119"/>
<dbReference type="InterPro" id="IPR008966">
    <property type="entry name" value="Adhesion_dom_sf"/>
</dbReference>
<evidence type="ECO:0000313" key="7">
    <source>
        <dbReference type="Proteomes" id="UP000242222"/>
    </source>
</evidence>
<comment type="similarity">
    <text evidence="2">Belongs to the fimbrial protein family.</text>
</comment>